<dbReference type="InterPro" id="IPR016652">
    <property type="entry name" value="Ubiquitinyl_hydrolase"/>
</dbReference>
<keyword evidence="10 11" id="KW-0862">Zinc</keyword>
<dbReference type="Pfam" id="PF00627">
    <property type="entry name" value="UBA"/>
    <property type="match status" value="1"/>
</dbReference>
<dbReference type="GO" id="GO:0006508">
    <property type="term" value="P:proteolysis"/>
    <property type="evidence" value="ECO:0007669"/>
    <property type="project" value="UniProtKB-KW"/>
</dbReference>
<dbReference type="SMART" id="SM00290">
    <property type="entry name" value="ZnF_UBP"/>
    <property type="match status" value="2"/>
</dbReference>
<keyword evidence="6 14" id="KW-0863">Zinc-finger</keyword>
<evidence type="ECO:0000256" key="5">
    <source>
        <dbReference type="ARBA" id="ARBA00022737"/>
    </source>
</evidence>
<organism evidence="19 20">
    <name type="scientific">Torulaspora globosa</name>
    <dbReference type="NCBI Taxonomy" id="48254"/>
    <lineage>
        <taxon>Eukaryota</taxon>
        <taxon>Fungi</taxon>
        <taxon>Dikarya</taxon>
        <taxon>Ascomycota</taxon>
        <taxon>Saccharomycotina</taxon>
        <taxon>Saccharomycetes</taxon>
        <taxon>Saccharomycetales</taxon>
        <taxon>Saccharomycetaceae</taxon>
        <taxon>Torulaspora</taxon>
    </lineage>
</organism>
<accession>A0A7H9HRQ6</accession>
<dbReference type="SUPFAM" id="SSF54001">
    <property type="entry name" value="Cysteine proteinases"/>
    <property type="match status" value="1"/>
</dbReference>
<keyword evidence="5" id="KW-0677">Repeat</keyword>
<keyword evidence="7 11" id="KW-0833">Ubl conjugation pathway</keyword>
<evidence type="ECO:0000256" key="14">
    <source>
        <dbReference type="PROSITE-ProRule" id="PRU00502"/>
    </source>
</evidence>
<dbReference type="EMBL" id="CP059270">
    <property type="protein sequence ID" value="QLQ80428.1"/>
    <property type="molecule type" value="Genomic_DNA"/>
</dbReference>
<dbReference type="InterPro" id="IPR001607">
    <property type="entry name" value="Znf_UBP"/>
</dbReference>
<dbReference type="InterPro" id="IPR041432">
    <property type="entry name" value="UBP13_Znf-UBP_var"/>
</dbReference>
<dbReference type="GO" id="GO:0008270">
    <property type="term" value="F:zinc ion binding"/>
    <property type="evidence" value="ECO:0007669"/>
    <property type="project" value="UniProtKB-UniRule"/>
</dbReference>
<keyword evidence="20" id="KW-1185">Reference proteome</keyword>
<evidence type="ECO:0000256" key="8">
    <source>
        <dbReference type="ARBA" id="ARBA00022801"/>
    </source>
</evidence>
<comment type="similarity">
    <text evidence="2 11 15">Belongs to the peptidase C19 family.</text>
</comment>
<gene>
    <name evidence="19" type="ORF">HG537_0D04280</name>
</gene>
<evidence type="ECO:0000256" key="11">
    <source>
        <dbReference type="PIRNR" id="PIRNR016308"/>
    </source>
</evidence>
<evidence type="ECO:0000256" key="1">
    <source>
        <dbReference type="ARBA" id="ARBA00000707"/>
    </source>
</evidence>
<evidence type="ECO:0000256" key="3">
    <source>
        <dbReference type="ARBA" id="ARBA00022670"/>
    </source>
</evidence>
<evidence type="ECO:0000313" key="20">
    <source>
        <dbReference type="Proteomes" id="UP000510647"/>
    </source>
</evidence>
<evidence type="ECO:0000256" key="13">
    <source>
        <dbReference type="PIRSR" id="PIRSR016308-3"/>
    </source>
</evidence>
<feature type="domain" description="USP" evidence="17">
    <location>
        <begin position="323"/>
        <end position="779"/>
    </location>
</feature>
<dbReference type="SMART" id="SM00165">
    <property type="entry name" value="UBA"/>
    <property type="match status" value="2"/>
</dbReference>
<evidence type="ECO:0000259" key="17">
    <source>
        <dbReference type="PROSITE" id="PS50235"/>
    </source>
</evidence>
<evidence type="ECO:0000256" key="2">
    <source>
        <dbReference type="ARBA" id="ARBA00009085"/>
    </source>
</evidence>
<dbReference type="Pfam" id="PF00443">
    <property type="entry name" value="UCH"/>
    <property type="match status" value="1"/>
</dbReference>
<feature type="binding site" evidence="13">
    <location>
        <position position="224"/>
    </location>
    <ligand>
        <name>Zn(2+)</name>
        <dbReference type="ChEBI" id="CHEBI:29105"/>
    </ligand>
</feature>
<dbReference type="AlphaFoldDB" id="A0A7H9HRQ6"/>
<dbReference type="PANTHER" id="PTHR24006">
    <property type="entry name" value="UBIQUITIN CARBOXYL-TERMINAL HYDROLASE"/>
    <property type="match status" value="1"/>
</dbReference>
<evidence type="ECO:0000259" key="16">
    <source>
        <dbReference type="PROSITE" id="PS50030"/>
    </source>
</evidence>
<dbReference type="InterPro" id="IPR018200">
    <property type="entry name" value="USP_CS"/>
</dbReference>
<evidence type="ECO:0000256" key="15">
    <source>
        <dbReference type="RuleBase" id="RU366025"/>
    </source>
</evidence>
<keyword evidence="4 11" id="KW-0479">Metal-binding</keyword>
<dbReference type="PANTHER" id="PTHR24006:SF664">
    <property type="entry name" value="UBIQUITIN CARBOXYL-TERMINAL HYDROLASE"/>
    <property type="match status" value="1"/>
</dbReference>
<evidence type="ECO:0000256" key="6">
    <source>
        <dbReference type="ARBA" id="ARBA00022771"/>
    </source>
</evidence>
<dbReference type="InterPro" id="IPR013083">
    <property type="entry name" value="Znf_RING/FYVE/PHD"/>
</dbReference>
<dbReference type="GO" id="GO:0016579">
    <property type="term" value="P:protein deubiquitination"/>
    <property type="evidence" value="ECO:0007669"/>
    <property type="project" value="InterPro"/>
</dbReference>
<dbReference type="CDD" id="cd14298">
    <property type="entry name" value="UBA2_scUBP14_like"/>
    <property type="match status" value="1"/>
</dbReference>
<dbReference type="InterPro" id="IPR015940">
    <property type="entry name" value="UBA"/>
</dbReference>
<evidence type="ECO:0000256" key="12">
    <source>
        <dbReference type="PIRSR" id="PIRSR016308-1"/>
    </source>
</evidence>
<dbReference type="PROSITE" id="PS50235">
    <property type="entry name" value="USP_3"/>
    <property type="match status" value="1"/>
</dbReference>
<dbReference type="InterPro" id="IPR001394">
    <property type="entry name" value="Peptidase_C19_UCH"/>
</dbReference>
<dbReference type="InterPro" id="IPR038765">
    <property type="entry name" value="Papain-like_cys_pep_sf"/>
</dbReference>
<feature type="binding site" evidence="13">
    <location>
        <position position="212"/>
    </location>
    <ligand>
        <name>Zn(2+)</name>
        <dbReference type="ChEBI" id="CHEBI:29105"/>
    </ligand>
</feature>
<dbReference type="OrthoDB" id="361536at2759"/>
<evidence type="ECO:0000256" key="7">
    <source>
        <dbReference type="ARBA" id="ARBA00022786"/>
    </source>
</evidence>
<dbReference type="Pfam" id="PF17807">
    <property type="entry name" value="zf-UBP_var"/>
    <property type="match status" value="1"/>
</dbReference>
<evidence type="ECO:0000259" key="18">
    <source>
        <dbReference type="PROSITE" id="PS50271"/>
    </source>
</evidence>
<feature type="binding site" evidence="13">
    <location>
        <position position="195"/>
    </location>
    <ligand>
        <name>Zn(2+)</name>
        <dbReference type="ChEBI" id="CHEBI:29105"/>
    </ligand>
</feature>
<sequence>MMDEEYWNQLHIPAVIAKDECLYCYETVYNETLNDQATLHSLDICLSCFQTVCQRHLPVHIQVSENNGEAGHSNYLNIAKIRKAEDKEDQEADQSNKKIKLNVVEKSEDECFDIKWSLLRYDLATASETTLFSDKDSNVPEIISEKIKQILGSKSQELVDKTSSWELSIDSCPHTRDFKVADNELKTISETCNDCQLTQNLWVCLHCGNVGCGREQVGIEGYSHALKHFEGNPSHALAVKLGSLSQSSADVYCYSCNDEVKFDDNKQLVQALSRFGIDLHNKMASEKSLVELQVEQNMNWDFRMVDAKGNDLKRLPVGKEFGCGLINLGNSCYLNSVLQCLLNGGVKDYSWHQVGQAFPSDVLYPGTNLRCQLIKINNALEIEPELYANGIRPRSFKQCIGQGHEEFSSERQQDALEFLTYLIDKLDQNIFTKDVDNPNNLMKFVMQDKLQCNKCRKVRYSSEPCKAIQIPLKESENPDNTQDLRERLQAYFSGETLEFRCPECKESVTATRTPGFQTFPDTLVINPVRLKLVNWTPVKTNDDLTIPGLSDLSDTLDLSSFQSHGFDPETEVMLRDTGEDQTDEFVPNPACVSQLVEMGFTPNAIAKALHATGNLETEPAMNWLFEHMDDPDFEVPLKLSKKSAHIPNQIDQESLNNMTAMGLDTKLCRKALILNNGDVNRSVEWVFSHLDDNGELPRQSTDTQTQSHGHPTPAPYKLVAIVCHKGNSAHSGHYVAFIRKYIDQQEKWVLYNDEKIVVAVQDNFEEMRKNGYLYFYSRSS</sequence>
<evidence type="ECO:0000313" key="19">
    <source>
        <dbReference type="EMBL" id="QLQ80428.1"/>
    </source>
</evidence>
<dbReference type="EC" id="3.4.19.12" evidence="11 15"/>
<dbReference type="GO" id="GO:0005829">
    <property type="term" value="C:cytosol"/>
    <property type="evidence" value="ECO:0007669"/>
    <property type="project" value="TreeGrafter"/>
</dbReference>
<name>A0A7H9HRQ6_9SACH</name>
<dbReference type="Pfam" id="PF02148">
    <property type="entry name" value="zf-UBP"/>
    <property type="match status" value="1"/>
</dbReference>
<dbReference type="Gene3D" id="1.10.8.10">
    <property type="entry name" value="DNA helicase RuvA subunit, C-terminal domain"/>
    <property type="match status" value="2"/>
</dbReference>
<dbReference type="CDD" id="cd02658">
    <property type="entry name" value="Peptidase_C19B"/>
    <property type="match status" value="1"/>
</dbReference>
<dbReference type="SUPFAM" id="SSF57850">
    <property type="entry name" value="RING/U-box"/>
    <property type="match status" value="1"/>
</dbReference>
<dbReference type="InterPro" id="IPR009060">
    <property type="entry name" value="UBA-like_sf"/>
</dbReference>
<keyword evidence="8 11" id="KW-0378">Hydrolase</keyword>
<dbReference type="GO" id="GO:0005634">
    <property type="term" value="C:nucleus"/>
    <property type="evidence" value="ECO:0007669"/>
    <property type="project" value="TreeGrafter"/>
</dbReference>
<dbReference type="PIRSF" id="PIRSF016308">
    <property type="entry name" value="UBP"/>
    <property type="match status" value="1"/>
</dbReference>
<dbReference type="PROSITE" id="PS00972">
    <property type="entry name" value="USP_1"/>
    <property type="match status" value="1"/>
</dbReference>
<feature type="active site" description="Proton acceptor" evidence="12">
    <location>
        <position position="733"/>
    </location>
</feature>
<dbReference type="FunFam" id="1.10.8.10:FF:000086">
    <property type="entry name" value="Ubiquitin carboxyl-terminal hydrolase"/>
    <property type="match status" value="1"/>
</dbReference>
<dbReference type="InterPro" id="IPR050164">
    <property type="entry name" value="Peptidase_C19"/>
</dbReference>
<dbReference type="PROSITE" id="PS50030">
    <property type="entry name" value="UBA"/>
    <property type="match status" value="2"/>
</dbReference>
<evidence type="ECO:0000256" key="10">
    <source>
        <dbReference type="ARBA" id="ARBA00022833"/>
    </source>
</evidence>
<proteinExistence type="inferred from homology"/>
<feature type="active site" description="Nucleophile" evidence="12">
    <location>
        <position position="332"/>
    </location>
</feature>
<reference evidence="19 20" key="1">
    <citation type="submission" date="2020-06" db="EMBL/GenBank/DDBJ databases">
        <title>The yeast mating-type switching endonuclease HO is a domesticated member of an unorthodox homing genetic element family.</title>
        <authorList>
            <person name="Coughlan A.Y."/>
            <person name="Lombardi L."/>
            <person name="Braun-Galleani S."/>
            <person name="Martos A.R."/>
            <person name="Galeote V."/>
            <person name="Bigey F."/>
            <person name="Dequin S."/>
            <person name="Byrne K.P."/>
            <person name="Wolfe K.H."/>
        </authorList>
    </citation>
    <scope>NUCLEOTIDE SEQUENCE [LARGE SCALE GENOMIC DNA]</scope>
    <source>
        <strain evidence="19 20">CBS2947</strain>
    </source>
</reference>
<dbReference type="PROSITE" id="PS50271">
    <property type="entry name" value="ZF_UBP"/>
    <property type="match status" value="1"/>
</dbReference>
<dbReference type="GO" id="GO:0004843">
    <property type="term" value="F:cysteine-type deubiquitinase activity"/>
    <property type="evidence" value="ECO:0007669"/>
    <property type="project" value="UniProtKB-UniRule"/>
</dbReference>
<dbReference type="PROSITE" id="PS00973">
    <property type="entry name" value="USP_2"/>
    <property type="match status" value="1"/>
</dbReference>
<keyword evidence="3 11" id="KW-0645">Protease</keyword>
<evidence type="ECO:0000256" key="4">
    <source>
        <dbReference type="ARBA" id="ARBA00022723"/>
    </source>
</evidence>
<protein>
    <recommendedName>
        <fullName evidence="11 15">Ubiquitin carboxyl-terminal hydrolase</fullName>
        <ecNumber evidence="11 15">3.4.19.12</ecNumber>
    </recommendedName>
</protein>
<dbReference type="InterPro" id="IPR028889">
    <property type="entry name" value="USP"/>
</dbReference>
<feature type="domain" description="UBA" evidence="16">
    <location>
        <begin position="649"/>
        <end position="689"/>
    </location>
</feature>
<feature type="binding site" evidence="13">
    <location>
        <position position="192"/>
    </location>
    <ligand>
        <name>Zn(2+)</name>
        <dbReference type="ChEBI" id="CHEBI:29105"/>
    </ligand>
</feature>
<keyword evidence="9 11" id="KW-0788">Thiol protease</keyword>
<dbReference type="Gene3D" id="3.90.70.10">
    <property type="entry name" value="Cysteine proteinases"/>
    <property type="match status" value="1"/>
</dbReference>
<feature type="domain" description="UBP-type" evidence="18">
    <location>
        <begin position="170"/>
        <end position="279"/>
    </location>
</feature>
<dbReference type="SUPFAM" id="SSF46934">
    <property type="entry name" value="UBA-like"/>
    <property type="match status" value="1"/>
</dbReference>
<dbReference type="Gene3D" id="3.30.40.10">
    <property type="entry name" value="Zinc/RING finger domain, C3HC4 (zinc finger)"/>
    <property type="match status" value="2"/>
</dbReference>
<comment type="catalytic activity">
    <reaction evidence="1 11 15">
        <text>Thiol-dependent hydrolysis of ester, thioester, amide, peptide and isopeptide bonds formed by the C-terminal Gly of ubiquitin (a 76-residue protein attached to proteins as an intracellular targeting signal).</text>
        <dbReference type="EC" id="3.4.19.12"/>
    </reaction>
</comment>
<dbReference type="InterPro" id="IPR033864">
    <property type="entry name" value="UBA2_scUBP14-like"/>
</dbReference>
<evidence type="ECO:0000256" key="9">
    <source>
        <dbReference type="ARBA" id="ARBA00022807"/>
    </source>
</evidence>
<dbReference type="Proteomes" id="UP000510647">
    <property type="component" value="Chromosome 4"/>
</dbReference>
<feature type="domain" description="UBA" evidence="16">
    <location>
        <begin position="581"/>
        <end position="627"/>
    </location>
</feature>